<name>U2HWF8_9SPHI</name>
<dbReference type="EMBL" id="ATDL01000012">
    <property type="protein sequence ID" value="ERJ59872.1"/>
    <property type="molecule type" value="Genomic_DNA"/>
</dbReference>
<dbReference type="AlphaFoldDB" id="U2HWF8"/>
<keyword evidence="2" id="KW-1185">Reference proteome</keyword>
<gene>
    <name evidence="1" type="ORF">M472_13960</name>
</gene>
<protein>
    <submittedName>
        <fullName evidence="1">Uncharacterized protein</fullName>
    </submittedName>
</protein>
<dbReference type="Proteomes" id="UP000016584">
    <property type="component" value="Unassembled WGS sequence"/>
</dbReference>
<accession>U2HWF8</accession>
<sequence length="77" mass="9008">MIGHFWNTSNIGVANISVWHGENLIGESDLNGFLFCKYSFFDKEEVTLTFKQLDKTVGQQQIKKGKDFYELYIQIRQ</sequence>
<reference evidence="1 2" key="1">
    <citation type="journal article" date="2013" name="Genome Announc.">
        <title>The Draft Genome Sequence of Sphingomonas paucimobilis Strain HER1398 (Proteobacteria), Host to the Giant PAU Phage, Indicates That It Is a Member of the Genus Sphingobacterium (Bacteroidetes).</title>
        <authorList>
            <person name="White R.A.III."/>
            <person name="Suttle C.A."/>
        </authorList>
    </citation>
    <scope>NUCLEOTIDE SEQUENCE [LARGE SCALE GENOMIC DNA]</scope>
    <source>
        <strain evidence="1 2">HER1398</strain>
    </source>
</reference>
<proteinExistence type="predicted"/>
<evidence type="ECO:0000313" key="1">
    <source>
        <dbReference type="EMBL" id="ERJ59872.1"/>
    </source>
</evidence>
<evidence type="ECO:0000313" key="2">
    <source>
        <dbReference type="Proteomes" id="UP000016584"/>
    </source>
</evidence>
<dbReference type="RefSeq" id="WP_021069691.1">
    <property type="nucleotide sequence ID" value="NZ_ATDL01000012.1"/>
</dbReference>
<organism evidence="1 2">
    <name type="scientific">Sphingobacterium paucimobilis HER1398</name>
    <dbReference type="NCBI Taxonomy" id="1346330"/>
    <lineage>
        <taxon>Bacteria</taxon>
        <taxon>Pseudomonadati</taxon>
        <taxon>Bacteroidota</taxon>
        <taxon>Sphingobacteriia</taxon>
        <taxon>Sphingobacteriales</taxon>
        <taxon>Sphingobacteriaceae</taxon>
        <taxon>Sphingobacterium</taxon>
    </lineage>
</organism>
<comment type="caution">
    <text evidence="1">The sequence shown here is derived from an EMBL/GenBank/DDBJ whole genome shotgun (WGS) entry which is preliminary data.</text>
</comment>
<dbReference type="PATRIC" id="fig|1346330.5.peg.1509"/>